<dbReference type="GeneID" id="106150752"/>
<dbReference type="GO" id="GO:0004930">
    <property type="term" value="F:G protein-coupled receptor activity"/>
    <property type="evidence" value="ECO:0007669"/>
    <property type="project" value="UniProtKB-KW"/>
</dbReference>
<dbReference type="KEGG" id="lak:106150752"/>
<evidence type="ECO:0000256" key="5">
    <source>
        <dbReference type="ARBA" id="ARBA00023040"/>
    </source>
</evidence>
<organism evidence="12 13">
    <name type="scientific">Lingula anatina</name>
    <name type="common">Brachiopod</name>
    <name type="synonym">Lingula unguis</name>
    <dbReference type="NCBI Taxonomy" id="7574"/>
    <lineage>
        <taxon>Eukaryota</taxon>
        <taxon>Metazoa</taxon>
        <taxon>Spiralia</taxon>
        <taxon>Lophotrochozoa</taxon>
        <taxon>Brachiopoda</taxon>
        <taxon>Linguliformea</taxon>
        <taxon>Lingulata</taxon>
        <taxon>Lingulida</taxon>
        <taxon>Linguloidea</taxon>
        <taxon>Lingulidae</taxon>
        <taxon>Lingula</taxon>
    </lineage>
</organism>
<keyword evidence="6 10" id="KW-0472">Membrane</keyword>
<keyword evidence="5 9" id="KW-0297">G-protein coupled receptor</keyword>
<evidence type="ECO:0000313" key="12">
    <source>
        <dbReference type="Proteomes" id="UP000085678"/>
    </source>
</evidence>
<dbReference type="GO" id="GO:0071880">
    <property type="term" value="P:adenylate cyclase-activating adrenergic receptor signaling pathway"/>
    <property type="evidence" value="ECO:0007669"/>
    <property type="project" value="TreeGrafter"/>
</dbReference>
<dbReference type="CDD" id="cd14967">
    <property type="entry name" value="7tmA_amine_R-like"/>
    <property type="match status" value="1"/>
</dbReference>
<keyword evidence="3 9" id="KW-0812">Transmembrane</keyword>
<dbReference type="Gene3D" id="1.20.1070.10">
    <property type="entry name" value="Rhodopsin 7-helix transmembrane proteins"/>
    <property type="match status" value="1"/>
</dbReference>
<feature type="transmembrane region" description="Helical" evidence="10">
    <location>
        <begin position="98"/>
        <end position="120"/>
    </location>
</feature>
<dbReference type="AlphaFoldDB" id="A0A1S3H221"/>
<feature type="transmembrane region" description="Helical" evidence="10">
    <location>
        <begin position="187"/>
        <end position="209"/>
    </location>
</feature>
<feature type="transmembrane region" description="Helical" evidence="10">
    <location>
        <begin position="27"/>
        <end position="49"/>
    </location>
</feature>
<dbReference type="PRINTS" id="PR00237">
    <property type="entry name" value="GPCRRHODOPSN"/>
</dbReference>
<feature type="domain" description="G-protein coupled receptors family 1 profile" evidence="11">
    <location>
        <begin position="41"/>
        <end position="292"/>
    </location>
</feature>
<dbReference type="InParanoid" id="A0A1S3H221"/>
<dbReference type="PRINTS" id="PR01102">
    <property type="entry name" value="5HT6RECEPTR"/>
</dbReference>
<evidence type="ECO:0000256" key="9">
    <source>
        <dbReference type="RuleBase" id="RU000688"/>
    </source>
</evidence>
<dbReference type="SUPFAM" id="SSF81321">
    <property type="entry name" value="Family A G protein-coupled receptor-like"/>
    <property type="match status" value="1"/>
</dbReference>
<proteinExistence type="inferred from homology"/>
<dbReference type="GO" id="GO:0005886">
    <property type="term" value="C:plasma membrane"/>
    <property type="evidence" value="ECO:0007669"/>
    <property type="project" value="UniProtKB-SubCell"/>
</dbReference>
<dbReference type="PANTHER" id="PTHR24248">
    <property type="entry name" value="ADRENERGIC RECEPTOR-RELATED G-PROTEIN COUPLED RECEPTOR"/>
    <property type="match status" value="1"/>
</dbReference>
<evidence type="ECO:0000256" key="1">
    <source>
        <dbReference type="ARBA" id="ARBA00004651"/>
    </source>
</evidence>
<dbReference type="Proteomes" id="UP000085678">
    <property type="component" value="Unplaced"/>
</dbReference>
<evidence type="ECO:0000256" key="6">
    <source>
        <dbReference type="ARBA" id="ARBA00023136"/>
    </source>
</evidence>
<dbReference type="PROSITE" id="PS00237">
    <property type="entry name" value="G_PROTEIN_RECEP_F1_1"/>
    <property type="match status" value="1"/>
</dbReference>
<evidence type="ECO:0000259" key="11">
    <source>
        <dbReference type="PROSITE" id="PS50262"/>
    </source>
</evidence>
<evidence type="ECO:0000256" key="7">
    <source>
        <dbReference type="ARBA" id="ARBA00023170"/>
    </source>
</evidence>
<evidence type="ECO:0000313" key="13">
    <source>
        <dbReference type="RefSeq" id="XP_013379189.2"/>
    </source>
</evidence>
<feature type="transmembrane region" description="Helical" evidence="10">
    <location>
        <begin position="61"/>
        <end position="86"/>
    </location>
</feature>
<reference evidence="13" key="1">
    <citation type="submission" date="2025-08" db="UniProtKB">
        <authorList>
            <consortium name="RefSeq"/>
        </authorList>
    </citation>
    <scope>IDENTIFICATION</scope>
    <source>
        <tissue evidence="13">Gonads</tissue>
    </source>
</reference>
<evidence type="ECO:0000256" key="2">
    <source>
        <dbReference type="ARBA" id="ARBA00022475"/>
    </source>
</evidence>
<keyword evidence="2" id="KW-1003">Cell membrane</keyword>
<feature type="transmembrane region" description="Helical" evidence="10">
    <location>
        <begin position="141"/>
        <end position="160"/>
    </location>
</feature>
<feature type="transmembrane region" description="Helical" evidence="10">
    <location>
        <begin position="271"/>
        <end position="289"/>
    </location>
</feature>
<dbReference type="SMART" id="SM01381">
    <property type="entry name" value="7TM_GPCR_Srsx"/>
    <property type="match status" value="1"/>
</dbReference>
<dbReference type="OrthoDB" id="5959645at2759"/>
<accession>A0A1S3H221</accession>
<evidence type="ECO:0000256" key="4">
    <source>
        <dbReference type="ARBA" id="ARBA00022989"/>
    </source>
</evidence>
<dbReference type="GO" id="GO:0043410">
    <property type="term" value="P:positive regulation of MAPK cascade"/>
    <property type="evidence" value="ECO:0007669"/>
    <property type="project" value="TreeGrafter"/>
</dbReference>
<comment type="similarity">
    <text evidence="9">Belongs to the G-protein coupled receptor 1 family.</text>
</comment>
<dbReference type="Pfam" id="PF00001">
    <property type="entry name" value="7tm_1"/>
    <property type="match status" value="1"/>
</dbReference>
<evidence type="ECO:0000256" key="8">
    <source>
        <dbReference type="ARBA" id="ARBA00023224"/>
    </source>
</evidence>
<dbReference type="PROSITE" id="PS50262">
    <property type="entry name" value="G_PROTEIN_RECEP_F1_2"/>
    <property type="match status" value="1"/>
</dbReference>
<keyword evidence="7 9" id="KW-0675">Receptor</keyword>
<dbReference type="PANTHER" id="PTHR24248:SF66">
    <property type="entry name" value="OCTOPAMINE RECEPTOR BETA-3R"/>
    <property type="match status" value="1"/>
</dbReference>
<evidence type="ECO:0000256" key="3">
    <source>
        <dbReference type="ARBA" id="ARBA00022692"/>
    </source>
</evidence>
<dbReference type="STRING" id="7574.A0A1S3H221"/>
<keyword evidence="4 10" id="KW-1133">Transmembrane helix</keyword>
<dbReference type="InterPro" id="IPR000276">
    <property type="entry name" value="GPCR_Rhodpsn"/>
</dbReference>
<comment type="subcellular location">
    <subcellularLocation>
        <location evidence="1">Cell membrane</location>
        <topology evidence="1">Multi-pass membrane protein</topology>
    </subcellularLocation>
</comment>
<dbReference type="InterPro" id="IPR017452">
    <property type="entry name" value="GPCR_Rhodpsn_7TM"/>
</dbReference>
<gene>
    <name evidence="13" type="primary">LOC106150752</name>
</gene>
<keyword evidence="12" id="KW-1185">Reference proteome</keyword>
<name>A0A1S3H221_LINAN</name>
<keyword evidence="8 9" id="KW-0807">Transducer</keyword>
<evidence type="ECO:0000256" key="10">
    <source>
        <dbReference type="SAM" id="Phobius"/>
    </source>
</evidence>
<dbReference type="RefSeq" id="XP_013379189.2">
    <property type="nucleotide sequence ID" value="XM_013523735.2"/>
</dbReference>
<sequence>MPFHDIGYANVTIDSAVSRPLPRNVTIAILAILVILLTVFGNSIVIISVATFERLRTKTNYIVLSLAVADLLVGLFVMTLALIYELCGQWPFKSAVCYMWLSMDIMCCTSSILHICFIAIDRHIAIVKPLKYGILLSEKMVGAILFSIWCLSFLLSFLPLQLKFTEEENYRGLQIRNEQCYYITNKFYSLVISMLTFYFPFSLMSFVYCRIFKIAKYQATRIHAQNIGISVIETEQSVNVTNDNNSGNHISQPAATNNSSIHRKEYKAARTLGLIMGCFFVCWFPFFLIHTIHPFIPTFIMHAEIPKAAIWLGLWPRASARGMTWFDPGSRHDLVSHVRGLGTSRQGSVDVFYSHTDPESFTLGWYRKSE</sequence>
<protein>
    <submittedName>
        <fullName evidence="13">Beta-2 adrenergic receptor-like</fullName>
    </submittedName>
</protein>